<dbReference type="GO" id="GO:0005886">
    <property type="term" value="C:plasma membrane"/>
    <property type="evidence" value="ECO:0007669"/>
    <property type="project" value="UniProtKB-SubCell"/>
</dbReference>
<keyword evidence="2 10" id="KW-0813">Transport</keyword>
<dbReference type="GO" id="GO:0015386">
    <property type="term" value="F:potassium:proton antiporter activity"/>
    <property type="evidence" value="ECO:0007669"/>
    <property type="project" value="TreeGrafter"/>
</dbReference>
<accession>A0A538TJX9</accession>
<feature type="transmembrane region" description="Helical" evidence="10">
    <location>
        <begin position="294"/>
        <end position="323"/>
    </location>
</feature>
<sequence>MGIPPTLILMLGIIGVMSLLAQRVAIPAPVLLAVAGVAWSLIPSLPSPRIPPEVILTVFLPPLLYADAWQASWIDFRRWLRPILQLAIGLVAFTILAVGLVAHWALSGLPWAACFLLGAIVSPTDTVAVHAVLERLRVPRRVTAILGGESLVNDATGLLGVGLATAVVLTGVFEAGRIGLSFARIAGFGVVIGTVIGLVAAKINYSVRGTHVLFVFSLLVPYTAYFLAEHVGASGVLAVVIAGFIASWRLHYIAPESRVELYSSWEQLAFLLNALMFLYVGLEAPDRLKQAIETVPGIVGFALLISVAVILSRFVWVFPGAYLPLWLSPSLRRREGGYPSPRGVALASWCGVRGAVSLAAALSLPVSMNDGTPFPGRPEIIACTLVVILVTLIGQGLTLLPLVHRLGLSDADPTDAEVRHAREAMLSAGIARLDAFCSEESCPIAVYRLRDAMSDQLASLQDEDAMARAQALRRLSIAGDVRRAVYQAQTAALLTLRDQGAVNDRAHQELQLDLDRANNDLRAG</sequence>
<feature type="transmembrane region" description="Helical" evidence="10">
    <location>
        <begin position="344"/>
        <end position="367"/>
    </location>
</feature>
<evidence type="ECO:0000313" key="13">
    <source>
        <dbReference type="Proteomes" id="UP000316609"/>
    </source>
</evidence>
<keyword evidence="9 10" id="KW-0739">Sodium transport</keyword>
<dbReference type="Proteomes" id="UP000316609">
    <property type="component" value="Unassembled WGS sequence"/>
</dbReference>
<evidence type="ECO:0000256" key="1">
    <source>
        <dbReference type="ARBA" id="ARBA00004651"/>
    </source>
</evidence>
<feature type="transmembrane region" description="Helical" evidence="10">
    <location>
        <begin position="83"/>
        <end position="104"/>
    </location>
</feature>
<evidence type="ECO:0000256" key="2">
    <source>
        <dbReference type="ARBA" id="ARBA00022448"/>
    </source>
</evidence>
<keyword evidence="7 10" id="KW-0406">Ion transport</keyword>
<evidence type="ECO:0000256" key="8">
    <source>
        <dbReference type="ARBA" id="ARBA00023136"/>
    </source>
</evidence>
<feature type="domain" description="Cation/H+ exchanger transmembrane" evidence="11">
    <location>
        <begin position="14"/>
        <end position="403"/>
    </location>
</feature>
<feature type="transmembrane region" description="Helical" evidence="10">
    <location>
        <begin position="179"/>
        <end position="200"/>
    </location>
</feature>
<organism evidence="12 13">
    <name type="scientific">Eiseniibacteriota bacterium</name>
    <dbReference type="NCBI Taxonomy" id="2212470"/>
    <lineage>
        <taxon>Bacteria</taxon>
        <taxon>Candidatus Eiseniibacteriota</taxon>
    </lineage>
</organism>
<dbReference type="NCBIfam" id="TIGR00831">
    <property type="entry name" value="a_cpa1"/>
    <property type="match status" value="1"/>
</dbReference>
<evidence type="ECO:0000256" key="10">
    <source>
        <dbReference type="RuleBase" id="RU366002"/>
    </source>
</evidence>
<comment type="subcellular location">
    <subcellularLocation>
        <location evidence="1 10">Cell membrane</location>
        <topology evidence="1 10">Multi-pass membrane protein</topology>
    </subcellularLocation>
</comment>
<keyword evidence="10" id="KW-0050">Antiport</keyword>
<dbReference type="Pfam" id="PF00999">
    <property type="entry name" value="Na_H_Exchanger"/>
    <property type="match status" value="1"/>
</dbReference>
<keyword evidence="5 10" id="KW-1133">Transmembrane helix</keyword>
<dbReference type="Gene3D" id="6.10.140.1330">
    <property type="match status" value="1"/>
</dbReference>
<feature type="transmembrane region" description="Helical" evidence="10">
    <location>
        <begin position="264"/>
        <end position="282"/>
    </location>
</feature>
<keyword evidence="4 10" id="KW-0812">Transmembrane</keyword>
<dbReference type="InterPro" id="IPR004705">
    <property type="entry name" value="Cation/H_exchanger_CPA1_bac"/>
</dbReference>
<keyword evidence="8 10" id="KW-0472">Membrane</keyword>
<dbReference type="AlphaFoldDB" id="A0A538TJX9"/>
<keyword evidence="6 10" id="KW-0915">Sodium</keyword>
<comment type="caution">
    <text evidence="12">The sequence shown here is derived from an EMBL/GenBank/DDBJ whole genome shotgun (WGS) entry which is preliminary data.</text>
</comment>
<evidence type="ECO:0000259" key="11">
    <source>
        <dbReference type="Pfam" id="PF00999"/>
    </source>
</evidence>
<dbReference type="PANTHER" id="PTHR10110">
    <property type="entry name" value="SODIUM/HYDROGEN EXCHANGER"/>
    <property type="match status" value="1"/>
</dbReference>
<evidence type="ECO:0000256" key="4">
    <source>
        <dbReference type="ARBA" id="ARBA00022692"/>
    </source>
</evidence>
<gene>
    <name evidence="12" type="ORF">E6K78_10140</name>
</gene>
<proteinExistence type="inferred from homology"/>
<dbReference type="GO" id="GO:0098719">
    <property type="term" value="P:sodium ion import across plasma membrane"/>
    <property type="evidence" value="ECO:0007669"/>
    <property type="project" value="TreeGrafter"/>
</dbReference>
<protein>
    <submittedName>
        <fullName evidence="12">Na+/H+ antiporter</fullName>
    </submittedName>
</protein>
<evidence type="ECO:0000256" key="7">
    <source>
        <dbReference type="ARBA" id="ARBA00023065"/>
    </source>
</evidence>
<feature type="transmembrane region" description="Helical" evidence="10">
    <location>
        <begin position="234"/>
        <end position="252"/>
    </location>
</feature>
<reference evidence="12 13" key="1">
    <citation type="journal article" date="2019" name="Nat. Microbiol.">
        <title>Mediterranean grassland soil C-N compound turnover is dependent on rainfall and depth, and is mediated by genomically divergent microorganisms.</title>
        <authorList>
            <person name="Diamond S."/>
            <person name="Andeer P.F."/>
            <person name="Li Z."/>
            <person name="Crits-Christoph A."/>
            <person name="Burstein D."/>
            <person name="Anantharaman K."/>
            <person name="Lane K.R."/>
            <person name="Thomas B.C."/>
            <person name="Pan C."/>
            <person name="Northen T.R."/>
            <person name="Banfield J.F."/>
        </authorList>
    </citation>
    <scope>NUCLEOTIDE SEQUENCE [LARGE SCALE GENOMIC DNA]</scope>
    <source>
        <strain evidence="12">WS_8</strain>
    </source>
</reference>
<comment type="similarity">
    <text evidence="10">Belongs to the monovalent cation:proton antiporter 1 (CPA1) transporter (TC 2.A.36) family.</text>
</comment>
<evidence type="ECO:0000256" key="9">
    <source>
        <dbReference type="ARBA" id="ARBA00023201"/>
    </source>
</evidence>
<dbReference type="InterPro" id="IPR006153">
    <property type="entry name" value="Cation/H_exchanger_TM"/>
</dbReference>
<comment type="caution">
    <text evidence="10">Lacks conserved residue(s) required for the propagation of feature annotation.</text>
</comment>
<evidence type="ECO:0000313" key="12">
    <source>
        <dbReference type="EMBL" id="TMQ63922.1"/>
    </source>
</evidence>
<feature type="transmembrane region" description="Helical" evidence="10">
    <location>
        <begin position="110"/>
        <end position="133"/>
    </location>
</feature>
<dbReference type="EMBL" id="VBOY01000100">
    <property type="protein sequence ID" value="TMQ63922.1"/>
    <property type="molecule type" value="Genomic_DNA"/>
</dbReference>
<evidence type="ECO:0000256" key="6">
    <source>
        <dbReference type="ARBA" id="ARBA00023053"/>
    </source>
</evidence>
<dbReference type="PANTHER" id="PTHR10110:SF86">
    <property type="entry name" value="SODIUM_HYDROGEN EXCHANGER 7"/>
    <property type="match status" value="1"/>
</dbReference>
<name>A0A538TJX9_UNCEI</name>
<keyword evidence="3 10" id="KW-1003">Cell membrane</keyword>
<feature type="transmembrane region" description="Helical" evidence="10">
    <location>
        <begin position="154"/>
        <end position="173"/>
    </location>
</feature>
<comment type="function">
    <text evidence="10">Na(+)/H(+) antiporter that extrudes sodium in exchange for external protons.</text>
</comment>
<evidence type="ECO:0000256" key="5">
    <source>
        <dbReference type="ARBA" id="ARBA00022989"/>
    </source>
</evidence>
<dbReference type="GO" id="GO:0015385">
    <property type="term" value="F:sodium:proton antiporter activity"/>
    <property type="evidence" value="ECO:0007669"/>
    <property type="project" value="InterPro"/>
</dbReference>
<evidence type="ECO:0000256" key="3">
    <source>
        <dbReference type="ARBA" id="ARBA00022475"/>
    </source>
</evidence>
<feature type="transmembrane region" description="Helical" evidence="10">
    <location>
        <begin position="54"/>
        <end position="71"/>
    </location>
</feature>
<dbReference type="GO" id="GO:0051453">
    <property type="term" value="P:regulation of intracellular pH"/>
    <property type="evidence" value="ECO:0007669"/>
    <property type="project" value="TreeGrafter"/>
</dbReference>
<feature type="transmembrane region" description="Helical" evidence="10">
    <location>
        <begin position="379"/>
        <end position="400"/>
    </location>
</feature>
<dbReference type="InterPro" id="IPR018422">
    <property type="entry name" value="Cation/H_exchanger_CPA1"/>
</dbReference>